<dbReference type="OrthoDB" id="350618at2157"/>
<gene>
    <name evidence="1" type="ORF">SAMN05444271_12919</name>
</gene>
<dbReference type="KEGG" id="hae:halTADL_1207"/>
<accession>A0A1H6WQB2</accession>
<dbReference type="EMBL" id="FNYR01000029">
    <property type="protein sequence ID" value="SEJ19063.1"/>
    <property type="molecule type" value="Genomic_DNA"/>
</dbReference>
<accession>A0A2H4Q0U1</accession>
<evidence type="ECO:0000313" key="1">
    <source>
        <dbReference type="EMBL" id="SEJ19063.1"/>
    </source>
</evidence>
<keyword evidence="2" id="KW-1185">Reference proteome</keyword>
<dbReference type="Proteomes" id="UP000198888">
    <property type="component" value="Unassembled WGS sequence"/>
</dbReference>
<dbReference type="GeneID" id="43932737"/>
<dbReference type="AlphaFoldDB" id="A0A1H6WQB2"/>
<organism evidence="1 2">
    <name type="scientific">Halohasta litchfieldiae</name>
    <dbReference type="NCBI Taxonomy" id="1073996"/>
    <lineage>
        <taxon>Archaea</taxon>
        <taxon>Methanobacteriati</taxon>
        <taxon>Methanobacteriota</taxon>
        <taxon>Stenosarchaea group</taxon>
        <taxon>Halobacteria</taxon>
        <taxon>Halobacteriales</taxon>
        <taxon>Haloferacaceae</taxon>
        <taxon>Halohasta</taxon>
    </lineage>
</organism>
<sequence>MADDSGEDNDLRFADLVSEPSDVPKIRERVKALAKQARDRGEDANVDDFLAQSRKNDAAYIAPVDLEKAE</sequence>
<proteinExistence type="predicted"/>
<evidence type="ECO:0000313" key="2">
    <source>
        <dbReference type="Proteomes" id="UP000198888"/>
    </source>
</evidence>
<protein>
    <submittedName>
        <fullName evidence="1">Uncharacterized protein</fullName>
    </submittedName>
</protein>
<name>A0A1H6WQB2_9EURY</name>
<reference evidence="1 2" key="1">
    <citation type="submission" date="2016-10" db="EMBL/GenBank/DDBJ databases">
        <authorList>
            <person name="de Groot N.N."/>
        </authorList>
    </citation>
    <scope>NUCLEOTIDE SEQUENCE [LARGE SCALE GENOMIC DNA]</scope>
    <source>
        <strain evidence="1 2">DSM 22187</strain>
    </source>
</reference>
<dbReference type="RefSeq" id="WP_162551680.1">
    <property type="nucleotide sequence ID" value="NZ_CP024845.1"/>
</dbReference>